<organism evidence="1 2">
    <name type="scientific">Cellvibrio polysaccharolyticus</name>
    <dbReference type="NCBI Taxonomy" id="2082724"/>
    <lineage>
        <taxon>Bacteria</taxon>
        <taxon>Pseudomonadati</taxon>
        <taxon>Pseudomonadota</taxon>
        <taxon>Gammaproteobacteria</taxon>
        <taxon>Cellvibrionales</taxon>
        <taxon>Cellvibrionaceae</taxon>
        <taxon>Cellvibrio</taxon>
    </lineage>
</organism>
<proteinExistence type="predicted"/>
<keyword evidence="2" id="KW-1185">Reference proteome</keyword>
<dbReference type="Proteomes" id="UP000652567">
    <property type="component" value="Unassembled WGS sequence"/>
</dbReference>
<evidence type="ECO:0000313" key="1">
    <source>
        <dbReference type="EMBL" id="MBE8718567.1"/>
    </source>
</evidence>
<accession>A0A928V5C8</accession>
<reference evidence="1" key="1">
    <citation type="submission" date="2018-07" db="EMBL/GenBank/DDBJ databases">
        <title>Genome assembly of strain Ka43.</title>
        <authorList>
            <person name="Kukolya J."/>
            <person name="Nagy I."/>
            <person name="Horvath B."/>
            <person name="Toth A."/>
        </authorList>
    </citation>
    <scope>NUCLEOTIDE SEQUENCE</scope>
    <source>
        <strain evidence="1">KB43</strain>
    </source>
</reference>
<gene>
    <name evidence="1" type="ORF">C4F51_15395</name>
</gene>
<dbReference type="EMBL" id="PRDL01000001">
    <property type="protein sequence ID" value="MBE8718567.1"/>
    <property type="molecule type" value="Genomic_DNA"/>
</dbReference>
<dbReference type="AlphaFoldDB" id="A0A928V5C8"/>
<protein>
    <submittedName>
        <fullName evidence="1">Uncharacterized protein</fullName>
    </submittedName>
</protein>
<sequence>MGFLAAVYKIISSEKSINMCKIVVNDKLIFQPLCSFSTNKLMRIKINNSVEKVRLAFRVLETFLLSVNLCSFSATIMRKKS</sequence>
<evidence type="ECO:0000313" key="2">
    <source>
        <dbReference type="Proteomes" id="UP000652567"/>
    </source>
</evidence>
<name>A0A928V5C8_9GAMM</name>
<comment type="caution">
    <text evidence="1">The sequence shown here is derived from an EMBL/GenBank/DDBJ whole genome shotgun (WGS) entry which is preliminary data.</text>
</comment>